<gene>
    <name evidence="8" type="ORF">BFC18_01515</name>
</gene>
<dbReference type="RefSeq" id="WP_070123181.1">
    <property type="nucleotide sequence ID" value="NZ_MDHN01000002.1"/>
</dbReference>
<accession>A0A1E7ZGS7</accession>
<feature type="domain" description="2Fe-2S ferredoxin-type" evidence="7">
    <location>
        <begin position="1"/>
        <end position="76"/>
    </location>
</feature>
<dbReference type="Gene3D" id="1.10.150.120">
    <property type="entry name" value="[2Fe-2S]-binding domain"/>
    <property type="match status" value="1"/>
</dbReference>
<evidence type="ECO:0000256" key="5">
    <source>
        <dbReference type="ARBA" id="ARBA00023014"/>
    </source>
</evidence>
<dbReference type="InterPro" id="IPR036010">
    <property type="entry name" value="2Fe-2S_ferredoxin-like_sf"/>
</dbReference>
<dbReference type="GO" id="GO:0009055">
    <property type="term" value="F:electron transfer activity"/>
    <property type="evidence" value="ECO:0007669"/>
    <property type="project" value="InterPro"/>
</dbReference>
<dbReference type="PROSITE" id="PS00197">
    <property type="entry name" value="2FE2S_FER_1"/>
    <property type="match status" value="1"/>
</dbReference>
<dbReference type="InterPro" id="IPR051452">
    <property type="entry name" value="Diverse_Oxidoreductases"/>
</dbReference>
<dbReference type="Gene3D" id="3.10.20.30">
    <property type="match status" value="1"/>
</dbReference>
<dbReference type="Proteomes" id="UP000175691">
    <property type="component" value="Unassembled WGS sequence"/>
</dbReference>
<dbReference type="PANTHER" id="PTHR44379:SF2">
    <property type="entry name" value="BLR6218 PROTEIN"/>
    <property type="match status" value="1"/>
</dbReference>
<keyword evidence="3" id="KW-0560">Oxidoreductase</keyword>
<dbReference type="GO" id="GO:0051537">
    <property type="term" value="F:2 iron, 2 sulfur cluster binding"/>
    <property type="evidence" value="ECO:0007669"/>
    <property type="project" value="UniProtKB-KW"/>
</dbReference>
<evidence type="ECO:0000313" key="9">
    <source>
        <dbReference type="Proteomes" id="UP000175691"/>
    </source>
</evidence>
<dbReference type="InterPro" id="IPR036884">
    <property type="entry name" value="2Fe-2S-bd_dom_sf"/>
</dbReference>
<dbReference type="AlphaFoldDB" id="A0A1E7ZGS7"/>
<comment type="caution">
    <text evidence="8">The sequence shown here is derived from an EMBL/GenBank/DDBJ whole genome shotgun (WGS) entry which is preliminary data.</text>
</comment>
<dbReference type="EMBL" id="MDHN01000002">
    <property type="protein sequence ID" value="OFC72711.1"/>
    <property type="molecule type" value="Genomic_DNA"/>
</dbReference>
<protein>
    <submittedName>
        <fullName evidence="8">(2Fe-2S)-binding protein</fullName>
    </submittedName>
</protein>
<dbReference type="InterPro" id="IPR006058">
    <property type="entry name" value="2Fe2S_fd_BS"/>
</dbReference>
<dbReference type="Pfam" id="PF00111">
    <property type="entry name" value="Fer2"/>
    <property type="match status" value="1"/>
</dbReference>
<evidence type="ECO:0000313" key="8">
    <source>
        <dbReference type="EMBL" id="OFC72711.1"/>
    </source>
</evidence>
<evidence type="ECO:0000256" key="4">
    <source>
        <dbReference type="ARBA" id="ARBA00023004"/>
    </source>
</evidence>
<dbReference type="OrthoDB" id="9775084at2"/>
<keyword evidence="2" id="KW-0479">Metal-binding</keyword>
<evidence type="ECO:0000256" key="6">
    <source>
        <dbReference type="ARBA" id="ARBA00023075"/>
    </source>
</evidence>
<dbReference type="SUPFAM" id="SSF54292">
    <property type="entry name" value="2Fe-2S ferredoxin-like"/>
    <property type="match status" value="1"/>
</dbReference>
<keyword evidence="9" id="KW-1185">Reference proteome</keyword>
<keyword evidence="6" id="KW-0830">Ubiquinone</keyword>
<dbReference type="InterPro" id="IPR001041">
    <property type="entry name" value="2Fe-2S_ferredoxin-type"/>
</dbReference>
<keyword evidence="4" id="KW-0408">Iron</keyword>
<sequence length="180" mass="19302">MVTLSINGETKKVTSTADTPLLYVLRGELDVMTPKFGCGMAQCGACSVLVDGVETRACITPIVSLEGKQVTTVEGLPSRWQQQKGLANDPNRLHPVQQAWIDEQVPQCGVCQYGMMIKATELLENNASPSDSDINEAMTTSGPSPHLCRCGSYAAIKDGIKRASQLIGDNEIITMTSQKG</sequence>
<dbReference type="Pfam" id="PF01799">
    <property type="entry name" value="Fer2_2"/>
    <property type="match status" value="1"/>
</dbReference>
<evidence type="ECO:0000259" key="7">
    <source>
        <dbReference type="PROSITE" id="PS51085"/>
    </source>
</evidence>
<proteinExistence type="predicted"/>
<dbReference type="PROSITE" id="PS51085">
    <property type="entry name" value="2FE2S_FER_2"/>
    <property type="match status" value="1"/>
</dbReference>
<reference evidence="8 9" key="1">
    <citation type="submission" date="2016-08" db="EMBL/GenBank/DDBJ databases">
        <authorList>
            <person name="Seilhamer J.J."/>
        </authorList>
    </citation>
    <scope>NUCLEOTIDE SEQUENCE [LARGE SCALE GENOMIC DNA]</scope>
    <source>
        <strain evidence="8 9">KCTC 42603</strain>
    </source>
</reference>
<dbReference type="InterPro" id="IPR012675">
    <property type="entry name" value="Beta-grasp_dom_sf"/>
</dbReference>
<dbReference type="SUPFAM" id="SSF47741">
    <property type="entry name" value="CO dehydrogenase ISP C-domain like"/>
    <property type="match status" value="1"/>
</dbReference>
<evidence type="ECO:0000256" key="2">
    <source>
        <dbReference type="ARBA" id="ARBA00022723"/>
    </source>
</evidence>
<keyword evidence="5" id="KW-0411">Iron-sulfur</keyword>
<dbReference type="GO" id="GO:0008177">
    <property type="term" value="F:succinate dehydrogenase (quinone) activity"/>
    <property type="evidence" value="ECO:0007669"/>
    <property type="project" value="UniProtKB-EC"/>
</dbReference>
<dbReference type="GO" id="GO:0046872">
    <property type="term" value="F:metal ion binding"/>
    <property type="evidence" value="ECO:0007669"/>
    <property type="project" value="UniProtKB-KW"/>
</dbReference>
<name>A0A1E7ZGS7_9ALTE</name>
<evidence type="ECO:0000256" key="1">
    <source>
        <dbReference type="ARBA" id="ARBA00022714"/>
    </source>
</evidence>
<dbReference type="STRING" id="1656094.BFC18_01515"/>
<evidence type="ECO:0000256" key="3">
    <source>
        <dbReference type="ARBA" id="ARBA00023002"/>
    </source>
</evidence>
<dbReference type="PANTHER" id="PTHR44379">
    <property type="entry name" value="OXIDOREDUCTASE WITH IRON-SULFUR SUBUNIT"/>
    <property type="match status" value="1"/>
</dbReference>
<dbReference type="CDD" id="cd00207">
    <property type="entry name" value="fer2"/>
    <property type="match status" value="1"/>
</dbReference>
<organism evidence="8 9">
    <name type="scientific">Alteromonas confluentis</name>
    <dbReference type="NCBI Taxonomy" id="1656094"/>
    <lineage>
        <taxon>Bacteria</taxon>
        <taxon>Pseudomonadati</taxon>
        <taxon>Pseudomonadota</taxon>
        <taxon>Gammaproteobacteria</taxon>
        <taxon>Alteromonadales</taxon>
        <taxon>Alteromonadaceae</taxon>
        <taxon>Alteromonas/Salinimonas group</taxon>
        <taxon>Alteromonas</taxon>
    </lineage>
</organism>
<keyword evidence="1" id="KW-0001">2Fe-2S</keyword>
<dbReference type="InterPro" id="IPR002888">
    <property type="entry name" value="2Fe-2S-bd"/>
</dbReference>